<accession>A0A9W9ZVY7</accession>
<dbReference type="GO" id="GO:0006536">
    <property type="term" value="P:glutamate metabolic process"/>
    <property type="evidence" value="ECO:0007669"/>
    <property type="project" value="TreeGrafter"/>
</dbReference>
<dbReference type="Proteomes" id="UP001163046">
    <property type="component" value="Unassembled WGS sequence"/>
</dbReference>
<dbReference type="GO" id="GO:0047820">
    <property type="term" value="F:D-glutamate cyclase activity"/>
    <property type="evidence" value="ECO:0007669"/>
    <property type="project" value="TreeGrafter"/>
</dbReference>
<organism evidence="3 4">
    <name type="scientific">Desmophyllum pertusum</name>
    <dbReference type="NCBI Taxonomy" id="174260"/>
    <lineage>
        <taxon>Eukaryota</taxon>
        <taxon>Metazoa</taxon>
        <taxon>Cnidaria</taxon>
        <taxon>Anthozoa</taxon>
        <taxon>Hexacorallia</taxon>
        <taxon>Scleractinia</taxon>
        <taxon>Caryophylliina</taxon>
        <taxon>Caryophylliidae</taxon>
        <taxon>Desmophyllum</taxon>
    </lineage>
</organism>
<dbReference type="FunFam" id="3.40.1640.10:FF:000001">
    <property type="entry name" value="D-glutamate cyclase, mitochondrial"/>
    <property type="match status" value="1"/>
</dbReference>
<evidence type="ECO:0000313" key="4">
    <source>
        <dbReference type="Proteomes" id="UP001163046"/>
    </source>
</evidence>
<reference evidence="3" key="1">
    <citation type="submission" date="2023-01" db="EMBL/GenBank/DDBJ databases">
        <title>Genome assembly of the deep-sea coral Lophelia pertusa.</title>
        <authorList>
            <person name="Herrera S."/>
            <person name="Cordes E."/>
        </authorList>
    </citation>
    <scope>NUCLEOTIDE SEQUENCE</scope>
    <source>
        <strain evidence="3">USNM1676648</strain>
        <tissue evidence="3">Polyp</tissue>
    </source>
</reference>
<dbReference type="InterPro" id="IPR009906">
    <property type="entry name" value="D-Glu_cyclase"/>
</dbReference>
<keyword evidence="2" id="KW-0456">Lyase</keyword>
<dbReference type="AlphaFoldDB" id="A0A9W9ZVY7"/>
<dbReference type="Gene3D" id="3.40.1640.10">
    <property type="entry name" value="PSTPO5379-like"/>
    <property type="match status" value="1"/>
</dbReference>
<evidence type="ECO:0000256" key="2">
    <source>
        <dbReference type="ARBA" id="ARBA00023239"/>
    </source>
</evidence>
<name>A0A9W9ZVY7_9CNID</name>
<dbReference type="Pfam" id="PF07286">
    <property type="entry name" value="D-Glu_cyclase"/>
    <property type="match status" value="1"/>
</dbReference>
<dbReference type="EMBL" id="MU825447">
    <property type="protein sequence ID" value="KAJ7388897.1"/>
    <property type="molecule type" value="Genomic_DNA"/>
</dbReference>
<sequence>MTSLSRDPSQFLPKEAREQFRKNNLTHISCSQFCAGYLQSNIACLPSNMADDFERLCINNSSPFPLLYRSQPGEVSAPPLASDSDVRSDLPLYAVSEDGILTRHVGDLMDIPWEAMVTFYFGCSFSFDHMLVAAQVPVRHMIKKKIPRCSLVKYRFSPRGLFWGIWWYPCG</sequence>
<evidence type="ECO:0000256" key="1">
    <source>
        <dbReference type="ARBA" id="ARBA00007896"/>
    </source>
</evidence>
<dbReference type="SUPFAM" id="SSF160920">
    <property type="entry name" value="PSTPO5379-like"/>
    <property type="match status" value="1"/>
</dbReference>
<keyword evidence="4" id="KW-1185">Reference proteome</keyword>
<comment type="caution">
    <text evidence="3">The sequence shown here is derived from an EMBL/GenBank/DDBJ whole genome shotgun (WGS) entry which is preliminary data.</text>
</comment>
<dbReference type="OrthoDB" id="10262538at2759"/>
<dbReference type="PANTHER" id="PTHR32022:SF10">
    <property type="entry name" value="D-GLUTAMATE CYCLASE, MITOCHONDRIAL"/>
    <property type="match status" value="1"/>
</dbReference>
<evidence type="ECO:0000313" key="3">
    <source>
        <dbReference type="EMBL" id="KAJ7388897.1"/>
    </source>
</evidence>
<dbReference type="PANTHER" id="PTHR32022">
    <property type="entry name" value="D-GLUTAMATE CYCLASE, MITOCHONDRIAL"/>
    <property type="match status" value="1"/>
</dbReference>
<protein>
    <submittedName>
        <fullName evidence="3">Uncharacterized protein</fullName>
    </submittedName>
</protein>
<dbReference type="InterPro" id="IPR038021">
    <property type="entry name" value="Putative_hydro-lyase"/>
</dbReference>
<proteinExistence type="inferred from homology"/>
<comment type="similarity">
    <text evidence="1">Belongs to the D-glutamate cyclase family.</text>
</comment>
<gene>
    <name evidence="3" type="ORF">OS493_035044</name>
</gene>